<feature type="DNA-binding region" description="OmpR/PhoB-type" evidence="2">
    <location>
        <begin position="20"/>
        <end position="118"/>
    </location>
</feature>
<dbReference type="SMART" id="SM00862">
    <property type="entry name" value="Trans_reg_C"/>
    <property type="match status" value="1"/>
</dbReference>
<proteinExistence type="predicted"/>
<evidence type="ECO:0000313" key="5">
    <source>
        <dbReference type="Proteomes" id="UP001203058"/>
    </source>
</evidence>
<dbReference type="Gene3D" id="1.25.40.10">
    <property type="entry name" value="Tetratricopeptide repeat domain"/>
    <property type="match status" value="1"/>
</dbReference>
<evidence type="ECO:0000259" key="3">
    <source>
        <dbReference type="PROSITE" id="PS51755"/>
    </source>
</evidence>
<dbReference type="EMBL" id="JAKZHW010000002">
    <property type="protein sequence ID" value="MCH8617367.1"/>
    <property type="molecule type" value="Genomic_DNA"/>
</dbReference>
<dbReference type="InterPro" id="IPR011990">
    <property type="entry name" value="TPR-like_helical_dom_sf"/>
</dbReference>
<comment type="caution">
    <text evidence="4">The sequence shown here is derived from an EMBL/GenBank/DDBJ whole genome shotgun (WGS) entry which is preliminary data.</text>
</comment>
<dbReference type="PROSITE" id="PS51755">
    <property type="entry name" value="OMPR_PHOB"/>
    <property type="match status" value="1"/>
</dbReference>
<dbReference type="SUPFAM" id="SSF48452">
    <property type="entry name" value="TPR-like"/>
    <property type="match status" value="1"/>
</dbReference>
<dbReference type="RefSeq" id="WP_241448238.1">
    <property type="nucleotide sequence ID" value="NZ_JAKZHW010000002.1"/>
</dbReference>
<keyword evidence="5" id="KW-1185">Reference proteome</keyword>
<dbReference type="CDD" id="cd00383">
    <property type="entry name" value="trans_reg_C"/>
    <property type="match status" value="1"/>
</dbReference>
<reference evidence="4 5" key="1">
    <citation type="submission" date="2022-03" db="EMBL/GenBank/DDBJ databases">
        <authorList>
            <person name="Jo J.-H."/>
            <person name="Im W.-T."/>
        </authorList>
    </citation>
    <scope>NUCLEOTIDE SEQUENCE [LARGE SCALE GENOMIC DNA]</scope>
    <source>
        <strain evidence="4 5">SM33</strain>
    </source>
</reference>
<accession>A0ABS9VQY4</accession>
<dbReference type="InterPro" id="IPR016032">
    <property type="entry name" value="Sig_transdc_resp-reg_C-effctor"/>
</dbReference>
<protein>
    <submittedName>
        <fullName evidence="4">Winged helix-turn-helix domain-containing protein</fullName>
    </submittedName>
</protein>
<organism evidence="4 5">
    <name type="scientific">Sphingomonas telluris</name>
    <dbReference type="NCBI Taxonomy" id="2907998"/>
    <lineage>
        <taxon>Bacteria</taxon>
        <taxon>Pseudomonadati</taxon>
        <taxon>Pseudomonadota</taxon>
        <taxon>Alphaproteobacteria</taxon>
        <taxon>Sphingomonadales</taxon>
        <taxon>Sphingomonadaceae</taxon>
        <taxon>Sphingomonas</taxon>
    </lineage>
</organism>
<evidence type="ECO:0000256" key="1">
    <source>
        <dbReference type="ARBA" id="ARBA00023125"/>
    </source>
</evidence>
<dbReference type="SUPFAM" id="SSF46894">
    <property type="entry name" value="C-terminal effector domain of the bipartite response regulators"/>
    <property type="match status" value="1"/>
</dbReference>
<dbReference type="Gene3D" id="1.10.10.10">
    <property type="entry name" value="Winged helix-like DNA-binding domain superfamily/Winged helix DNA-binding domain"/>
    <property type="match status" value="1"/>
</dbReference>
<evidence type="ECO:0000256" key="2">
    <source>
        <dbReference type="PROSITE-ProRule" id="PRU01091"/>
    </source>
</evidence>
<gene>
    <name evidence="4" type="ORF">LZ016_14810</name>
</gene>
<sequence length="521" mass="57337">MGEEKHDGLAIPGHIVLAHEPPFTVGALRVDPPTRQIQHEGKEETLEPRVMQVLVALARANGRIVTRDELIAWCWGGRIVGEDAINRAIFRLRQVAADVGAGTFTIETITKVGYRIVEGTGATKSPASLPRGANPRMDRRRWLIAAASAAGGALGIGMLWQKPWAHRPDPEAVELVRRGDLAQRAARPDQTRQAVAYFERAVRVDPKYAAAWGMLSLSYTHSLDGFSEAQLDGLPARIRSSALRALELDPDNPDAQLALACITPYFRNWSRMETELRRIRDAHPEHWLANGRLAILYYQVGRLLEGAALHQGVIARDPLIPGPYAFAAAALSNAGRIQEADALLKEASDRWPANPFIWSAKYNHLLFSGRPASAVALLLDPEARPSGVTDTDVAPYLALARAVDRGQPADIDAAIRFQLQMAQQDVRAIGDAAPVFAMLGRLDLSFESMQRYFLNRGAFGTPAPIGPYTRRYTDFLFWPPMRGAWSDPRFDDLTRAIGLDAYWSGIGMQSPIAALKSGVRR</sequence>
<dbReference type="InterPro" id="IPR001867">
    <property type="entry name" value="OmpR/PhoB-type_DNA-bd"/>
</dbReference>
<keyword evidence="1 2" id="KW-0238">DNA-binding</keyword>
<dbReference type="Pfam" id="PF00486">
    <property type="entry name" value="Trans_reg_C"/>
    <property type="match status" value="1"/>
</dbReference>
<name>A0ABS9VQY4_9SPHN</name>
<dbReference type="Proteomes" id="UP001203058">
    <property type="component" value="Unassembled WGS sequence"/>
</dbReference>
<evidence type="ECO:0000313" key="4">
    <source>
        <dbReference type="EMBL" id="MCH8617367.1"/>
    </source>
</evidence>
<dbReference type="InterPro" id="IPR036388">
    <property type="entry name" value="WH-like_DNA-bd_sf"/>
</dbReference>
<feature type="domain" description="OmpR/PhoB-type" evidence="3">
    <location>
        <begin position="20"/>
        <end position="118"/>
    </location>
</feature>